<dbReference type="GO" id="GO:0005524">
    <property type="term" value="F:ATP binding"/>
    <property type="evidence" value="ECO:0007669"/>
    <property type="project" value="InterPro"/>
</dbReference>
<feature type="region of interest" description="Disordered" evidence="3">
    <location>
        <begin position="724"/>
        <end position="747"/>
    </location>
</feature>
<dbReference type="GO" id="GO:0003777">
    <property type="term" value="F:microtubule motor activity"/>
    <property type="evidence" value="ECO:0007669"/>
    <property type="project" value="InterPro"/>
</dbReference>
<feature type="coiled-coil region" evidence="2">
    <location>
        <begin position="263"/>
        <end position="416"/>
    </location>
</feature>
<dbReference type="GO" id="GO:0005737">
    <property type="term" value="C:cytoplasm"/>
    <property type="evidence" value="ECO:0007669"/>
    <property type="project" value="TreeGrafter"/>
</dbReference>
<feature type="coiled-coil region" evidence="2">
    <location>
        <begin position="599"/>
        <end position="651"/>
    </location>
</feature>
<evidence type="ECO:0000256" key="1">
    <source>
        <dbReference type="PROSITE-ProRule" id="PRU00283"/>
    </source>
</evidence>
<accession>A0A0H5RAU4</accession>
<evidence type="ECO:0000313" key="5">
    <source>
        <dbReference type="EMBL" id="CRZ05584.1"/>
    </source>
</evidence>
<organism evidence="5">
    <name type="scientific">Spongospora subterranea</name>
    <dbReference type="NCBI Taxonomy" id="70186"/>
    <lineage>
        <taxon>Eukaryota</taxon>
        <taxon>Sar</taxon>
        <taxon>Rhizaria</taxon>
        <taxon>Endomyxa</taxon>
        <taxon>Phytomyxea</taxon>
        <taxon>Plasmodiophorida</taxon>
        <taxon>Plasmodiophoridae</taxon>
        <taxon>Spongospora</taxon>
    </lineage>
</organism>
<feature type="domain" description="Kinesin motor" evidence="4">
    <location>
        <begin position="1"/>
        <end position="115"/>
    </location>
</feature>
<proteinExistence type="inferred from homology"/>
<reference evidence="5" key="1">
    <citation type="submission" date="2015-04" db="EMBL/GenBank/DDBJ databases">
        <title>The genome sequence of the plant pathogenic Rhizarian Plasmodiophora brassicae reveals insights in its biotrophic life cycle and the origin of chitin synthesis.</title>
        <authorList>
            <person name="Schwelm A."/>
            <person name="Fogelqvist J."/>
            <person name="Knaust A."/>
            <person name="Julke S."/>
            <person name="Lilja T."/>
            <person name="Dhandapani V."/>
            <person name="Bonilla-Rosso G."/>
            <person name="Karlsson M."/>
            <person name="Shevchenko A."/>
            <person name="Choi S.R."/>
            <person name="Kim H.G."/>
            <person name="Park J.Y."/>
            <person name="Lim Y.P."/>
            <person name="Ludwig-Muller J."/>
            <person name="Dixelius C."/>
        </authorList>
    </citation>
    <scope>NUCLEOTIDE SEQUENCE</scope>
    <source>
        <tissue evidence="5">Potato root galls</tissue>
    </source>
</reference>
<dbReference type="PANTHER" id="PTHR22106:SF5">
    <property type="entry name" value="COILED-COIL DOMAIN-CONTAINING PROTEIN 78"/>
    <property type="match status" value="1"/>
</dbReference>
<dbReference type="InterPro" id="IPR036961">
    <property type="entry name" value="Kinesin_motor_dom_sf"/>
</dbReference>
<dbReference type="AlphaFoldDB" id="A0A0H5RAU4"/>
<name>A0A0H5RAU4_9EUKA</name>
<dbReference type="Gene3D" id="3.40.850.10">
    <property type="entry name" value="Kinesin motor domain"/>
    <property type="match status" value="1"/>
</dbReference>
<dbReference type="InterPro" id="IPR027417">
    <property type="entry name" value="P-loop_NTPase"/>
</dbReference>
<evidence type="ECO:0000256" key="3">
    <source>
        <dbReference type="SAM" id="MobiDB-lite"/>
    </source>
</evidence>
<dbReference type="PANTHER" id="PTHR22106">
    <property type="entry name" value="COILED-COIL DOMAIN-CONTAINING PROTEIN 78"/>
    <property type="match status" value="1"/>
</dbReference>
<dbReference type="InterPro" id="IPR039873">
    <property type="entry name" value="CCDC78"/>
</dbReference>
<comment type="caution">
    <text evidence="1">Lacks conserved residue(s) required for the propagation of feature annotation.</text>
</comment>
<feature type="compositionally biased region" description="Basic and acidic residues" evidence="3">
    <location>
        <begin position="701"/>
        <end position="716"/>
    </location>
</feature>
<dbReference type="InterPro" id="IPR001752">
    <property type="entry name" value="Kinesin_motor_dom"/>
</dbReference>
<evidence type="ECO:0000259" key="4">
    <source>
        <dbReference type="PROSITE" id="PS50067"/>
    </source>
</evidence>
<dbReference type="SUPFAM" id="SSF52540">
    <property type="entry name" value="P-loop containing nucleoside triphosphate hydrolases"/>
    <property type="match status" value="1"/>
</dbReference>
<dbReference type="Pfam" id="PF14739">
    <property type="entry name" value="DUF4472"/>
    <property type="match status" value="1"/>
</dbReference>
<dbReference type="GO" id="GO:0007018">
    <property type="term" value="P:microtubule-based movement"/>
    <property type="evidence" value="ECO:0007669"/>
    <property type="project" value="InterPro"/>
</dbReference>
<dbReference type="InterPro" id="IPR029329">
    <property type="entry name" value="DUF4472"/>
</dbReference>
<dbReference type="PROSITE" id="PS50067">
    <property type="entry name" value="KINESIN_MOTOR_2"/>
    <property type="match status" value="1"/>
</dbReference>
<dbReference type="EMBL" id="HACM01005142">
    <property type="protein sequence ID" value="CRZ05584.1"/>
    <property type="molecule type" value="Transcribed_RNA"/>
</dbReference>
<keyword evidence="2" id="KW-0175">Coiled coil</keyword>
<sequence length="834" mass="93485">MTIEIVAKTKGFVIPLRMVFAELPGTERLAVDMAVLRASEGLQINRELIAFANVCRALSDESRADFANFAESKTTSLLSDCLEGNTKTLVLVNVDLEEKAAALATLRLAQIMSAITTFPVANDELSAGLLRALRVKNMALIEEVRGLRKGVTTDGEKYQDTQVMKAAMLELQGRVIASEKAKAVIMAEKQKSSAAVIDLRVKYRELLAAKTALQAEMLNSEEQRLQLSKTLIDMQMSETDLKENLANEKYELETRLLTSEGDIADLQAKEKRLTQEAQEMRKKNEEQQKERNAMALEYVALRHNYDNIMGDLGTARNRNETLGIELLNLVNAKKELEERSSAQDEQVAVLNASLKDANTAKTALQESLNSLQASERELRLQNENMSVMAIKKDVEIRQLQTEFESKKVLMERAQIDFIKEKEAESALIRTSADKETHRLTTIKSEMEKTMERLQSDLKVVRRNLATAEAELTGLSDKNVQMDAEIVTLRESTAQQAEAYRRRILQLVSDVGEGDDSRKLVQELIEDHARVQTQQNAEIADGRSRERTINRKMRKLATAYRELAHAFEDGDKTVKPLSESQVGDISLEVAQNEVSWQSEIDGVRIRLQTAQTQMESCKEEMVKQAEEQKKVVGRLRRELEEIGRDKQEIAAELTAVKMVHSACGDVLAAKSVSTDMGPATTDALKSIKNEIELLRKAYATDPRPELHAGTSDDSRREIERLREKLKTAGKSKRRSGEKMSSSEGEALRAEIRDLQEQIRVAKEAEDRVLKAVTGTRTAAQAEQERAALSMQCARAEAQVRQLQAYIQKQVAAFDKERQHLKQQITEMKAAAEAAS</sequence>
<comment type="similarity">
    <text evidence="1">Belongs to the TRAFAC class myosin-kinesin ATPase superfamily. Kinesin family.</text>
</comment>
<protein>
    <recommendedName>
        <fullName evidence="4">Kinesin motor domain-containing protein</fullName>
    </recommendedName>
</protein>
<feature type="coiled-coil region" evidence="2">
    <location>
        <begin position="443"/>
        <end position="484"/>
    </location>
</feature>
<feature type="non-terminal residue" evidence="5">
    <location>
        <position position="834"/>
    </location>
</feature>
<evidence type="ECO:0000256" key="2">
    <source>
        <dbReference type="SAM" id="Coils"/>
    </source>
</evidence>
<dbReference type="GO" id="GO:0008017">
    <property type="term" value="F:microtubule binding"/>
    <property type="evidence" value="ECO:0007669"/>
    <property type="project" value="InterPro"/>
</dbReference>
<feature type="region of interest" description="Disordered" evidence="3">
    <location>
        <begin position="697"/>
        <end position="716"/>
    </location>
</feature>